<comment type="caution">
    <text evidence="7">The sequence shown here is derived from an EMBL/GenBank/DDBJ whole genome shotgun (WGS) entry which is preliminary data.</text>
</comment>
<comment type="similarity">
    <text evidence="1">Belongs to the FLZ family.</text>
</comment>
<dbReference type="AlphaFoldDB" id="A0A9R1UTT0"/>
<keyword evidence="3" id="KW-0863">Zinc-finger</keyword>
<name>A0A9R1UTT0_LACSA</name>
<dbReference type="Pfam" id="PF04570">
    <property type="entry name" value="zf-FLZ"/>
    <property type="match status" value="1"/>
</dbReference>
<keyword evidence="3" id="KW-0862">Zinc</keyword>
<reference evidence="7 8" key="1">
    <citation type="journal article" date="2017" name="Nat. Commun.">
        <title>Genome assembly with in vitro proximity ligation data and whole-genome triplication in lettuce.</title>
        <authorList>
            <person name="Reyes-Chin-Wo S."/>
            <person name="Wang Z."/>
            <person name="Yang X."/>
            <person name="Kozik A."/>
            <person name="Arikit S."/>
            <person name="Song C."/>
            <person name="Xia L."/>
            <person name="Froenicke L."/>
            <person name="Lavelle D.O."/>
            <person name="Truco M.J."/>
            <person name="Xia R."/>
            <person name="Zhu S."/>
            <person name="Xu C."/>
            <person name="Xu H."/>
            <person name="Xu X."/>
            <person name="Cox K."/>
            <person name="Korf I."/>
            <person name="Meyers B.C."/>
            <person name="Michelmore R.W."/>
        </authorList>
    </citation>
    <scope>NUCLEOTIDE SEQUENCE [LARGE SCALE GENOMIC DNA]</scope>
    <source>
        <strain evidence="8">cv. Salinas</strain>
        <tissue evidence="7">Seedlings</tissue>
    </source>
</reference>
<evidence type="ECO:0000256" key="3">
    <source>
        <dbReference type="ARBA" id="ARBA00022771"/>
    </source>
</evidence>
<evidence type="ECO:0000256" key="5">
    <source>
        <dbReference type="SAM" id="MobiDB-lite"/>
    </source>
</evidence>
<dbReference type="Proteomes" id="UP000235145">
    <property type="component" value="Unassembled WGS sequence"/>
</dbReference>
<evidence type="ECO:0000259" key="6">
    <source>
        <dbReference type="PROSITE" id="PS51795"/>
    </source>
</evidence>
<feature type="domain" description="FLZ-type" evidence="6">
    <location>
        <begin position="205"/>
        <end position="249"/>
    </location>
</feature>
<dbReference type="GO" id="GO:0008270">
    <property type="term" value="F:zinc ion binding"/>
    <property type="evidence" value="ECO:0007669"/>
    <property type="project" value="UniProtKB-KW"/>
</dbReference>
<feature type="compositionally biased region" description="Polar residues" evidence="5">
    <location>
        <begin position="131"/>
        <end position="144"/>
    </location>
</feature>
<feature type="zinc finger region" description="FLZ-type" evidence="4">
    <location>
        <begin position="205"/>
        <end position="249"/>
    </location>
</feature>
<dbReference type="InterPro" id="IPR044593">
    <property type="entry name" value="FLZ8/MARD1"/>
</dbReference>
<gene>
    <name evidence="7" type="ORF">LSAT_V11C800412200</name>
</gene>
<protein>
    <recommendedName>
        <fullName evidence="6">FLZ-type domain-containing protein</fullName>
    </recommendedName>
</protein>
<keyword evidence="8" id="KW-1185">Reference proteome</keyword>
<evidence type="ECO:0000313" key="7">
    <source>
        <dbReference type="EMBL" id="KAJ0193408.1"/>
    </source>
</evidence>
<evidence type="ECO:0000313" key="8">
    <source>
        <dbReference type="Proteomes" id="UP000235145"/>
    </source>
</evidence>
<dbReference type="PROSITE" id="PS51795">
    <property type="entry name" value="ZF_FLZ"/>
    <property type="match status" value="1"/>
</dbReference>
<evidence type="ECO:0000256" key="1">
    <source>
        <dbReference type="ARBA" id="ARBA00009374"/>
    </source>
</evidence>
<dbReference type="OrthoDB" id="1902692at2759"/>
<sequence>MANTKNPTKPISSFLGSPRLFNVFMAKTISDAESSPTSVLDTKQFFTTFRSNPFQFKQSPEKSRKISEEIKNPFEKFECENGIALALLQENPNNTIHKPNSISRKVLFGSTLRIQIPSHSEDPCDFGIKSRNLQSPGRVTTNGPGSPRASMDALSLSEMELSEEYTRVISYGSNPKITHIYDNCVVGSCCNAFHSDHSPKSPRQSFLSFCYTCKKNFEENSDIFMYRGEKGFCSEECRCQEMILDELMNSEQLCQ</sequence>
<dbReference type="PANTHER" id="PTHR46443">
    <property type="entry name" value="FCS-LIKE ZINC FINGER 8"/>
    <property type="match status" value="1"/>
</dbReference>
<dbReference type="PANTHER" id="PTHR46443:SF15">
    <property type="entry name" value="ZF-FLZ DOMAIN-CONTAINING PROTEIN-RELATED"/>
    <property type="match status" value="1"/>
</dbReference>
<accession>A0A9R1UTT0</accession>
<keyword evidence="2" id="KW-0479">Metal-binding</keyword>
<dbReference type="InterPro" id="IPR007650">
    <property type="entry name" value="Zf-FLZ_dom"/>
</dbReference>
<dbReference type="EMBL" id="NBSK02000008">
    <property type="protein sequence ID" value="KAJ0193408.1"/>
    <property type="molecule type" value="Genomic_DNA"/>
</dbReference>
<dbReference type="Gramene" id="rna-gnl|WGS:NBSK|LSAT_8X56701_mrna">
    <property type="protein sequence ID" value="cds-PLY84406.1"/>
    <property type="gene ID" value="gene-LSAT_8X56701"/>
</dbReference>
<feature type="region of interest" description="Disordered" evidence="5">
    <location>
        <begin position="123"/>
        <end position="149"/>
    </location>
</feature>
<evidence type="ECO:0000256" key="2">
    <source>
        <dbReference type="ARBA" id="ARBA00022723"/>
    </source>
</evidence>
<organism evidence="7 8">
    <name type="scientific">Lactuca sativa</name>
    <name type="common">Garden lettuce</name>
    <dbReference type="NCBI Taxonomy" id="4236"/>
    <lineage>
        <taxon>Eukaryota</taxon>
        <taxon>Viridiplantae</taxon>
        <taxon>Streptophyta</taxon>
        <taxon>Embryophyta</taxon>
        <taxon>Tracheophyta</taxon>
        <taxon>Spermatophyta</taxon>
        <taxon>Magnoliopsida</taxon>
        <taxon>eudicotyledons</taxon>
        <taxon>Gunneridae</taxon>
        <taxon>Pentapetalae</taxon>
        <taxon>asterids</taxon>
        <taxon>campanulids</taxon>
        <taxon>Asterales</taxon>
        <taxon>Asteraceae</taxon>
        <taxon>Cichorioideae</taxon>
        <taxon>Cichorieae</taxon>
        <taxon>Lactucinae</taxon>
        <taxon>Lactuca</taxon>
    </lineage>
</organism>
<proteinExistence type="inferred from homology"/>
<evidence type="ECO:0000256" key="4">
    <source>
        <dbReference type="PROSITE-ProRule" id="PRU01131"/>
    </source>
</evidence>